<dbReference type="InterPro" id="IPR026325">
    <property type="entry name" value="DUF932"/>
</dbReference>
<keyword evidence="1" id="KW-0614">Plasmid</keyword>
<dbReference type="EMBL" id="CP002820">
    <property type="protein sequence ID" value="AEG71168.1"/>
    <property type="molecule type" value="Genomic_DNA"/>
</dbReference>
<name>F6G9T3_RALS8</name>
<dbReference type="KEGG" id="rsn:RSPO_m00529"/>
<dbReference type="HOGENOM" id="CLU_188857_0_0_4"/>
<geneLocation type="plasmid" evidence="2"/>
<evidence type="ECO:0000313" key="2">
    <source>
        <dbReference type="Proteomes" id="UP000007953"/>
    </source>
</evidence>
<proteinExistence type="predicted"/>
<accession>F6G9T3</accession>
<dbReference type="Proteomes" id="UP000007953">
    <property type="component" value="Plasmid megaplasmid"/>
</dbReference>
<organism evidence="1 2">
    <name type="scientific">Ralstonia solanacearum (strain Po82)</name>
    <dbReference type="NCBI Taxonomy" id="1031711"/>
    <lineage>
        <taxon>Bacteria</taxon>
        <taxon>Pseudomonadati</taxon>
        <taxon>Pseudomonadota</taxon>
        <taxon>Betaproteobacteria</taxon>
        <taxon>Burkholderiales</taxon>
        <taxon>Burkholderiaceae</taxon>
        <taxon>Ralstonia</taxon>
        <taxon>Ralstonia solanacearum species complex</taxon>
    </lineage>
</organism>
<gene>
    <name evidence="1" type="ordered locus">RSPO_m00529</name>
</gene>
<evidence type="ECO:0000313" key="1">
    <source>
        <dbReference type="EMBL" id="AEG71168.1"/>
    </source>
</evidence>
<sequence>MLTYPVNPNVEGQVVAINDRAIKAVHALYNGQGKGAEMASASGTAWGVLNAVTEYVDHHRRARSDDSHLDAAWFGAGADIKQKAWGEALKLIA</sequence>
<reference evidence="1 2" key="1">
    <citation type="journal article" date="2011" name="J. Bacteriol.">
        <title>Complete genome sequence of the plant pathogen Ralstonia solanacearum strain Po82.</title>
        <authorList>
            <person name="Xu J."/>
            <person name="Zheng H.J."/>
            <person name="Liu L."/>
            <person name="Pan Z.C."/>
            <person name="Prior P."/>
            <person name="Tang B."/>
            <person name="Xu J.S."/>
            <person name="Zhang H."/>
            <person name="Tian Q."/>
            <person name="Zhang L.Q."/>
            <person name="Feng J."/>
        </authorList>
    </citation>
    <scope>NUCLEOTIDE SEQUENCE [LARGE SCALE GENOMIC DNA]</scope>
    <source>
        <strain evidence="2">Po82</strain>
    </source>
</reference>
<protein>
    <submittedName>
        <fullName evidence="1">Uncharacterized protein</fullName>
    </submittedName>
</protein>
<dbReference type="AlphaFoldDB" id="F6G9T3"/>
<dbReference type="PATRIC" id="fig|1031711.3.peg.3764"/>
<dbReference type="Pfam" id="PF06067">
    <property type="entry name" value="DUF932"/>
    <property type="match status" value="1"/>
</dbReference>